<feature type="domain" description="CN hydrolase" evidence="10">
    <location>
        <begin position="229"/>
        <end position="481"/>
    </location>
</feature>
<dbReference type="Pfam" id="PF00795">
    <property type="entry name" value="CN_hydrolase"/>
    <property type="match status" value="1"/>
</dbReference>
<comment type="subcellular location">
    <subcellularLocation>
        <location evidence="1 9">Cell membrane</location>
        <topology evidence="1 9">Multi-pass membrane protein</topology>
    </subcellularLocation>
</comment>
<reference evidence="12" key="1">
    <citation type="journal article" date="2019" name="Int. J. Syst. Evol. Microbiol.">
        <title>The Global Catalogue of Microorganisms (GCM) 10K type strain sequencing project: providing services to taxonomists for standard genome sequencing and annotation.</title>
        <authorList>
            <consortium name="The Broad Institute Genomics Platform"/>
            <consortium name="The Broad Institute Genome Sequencing Center for Infectious Disease"/>
            <person name="Wu L."/>
            <person name="Ma J."/>
        </authorList>
    </citation>
    <scope>NUCLEOTIDE SEQUENCE [LARGE SCALE GENOMIC DNA]</scope>
    <source>
        <strain evidence="12">KCTC 42730</strain>
    </source>
</reference>
<dbReference type="EMBL" id="JBHRSD010000010">
    <property type="protein sequence ID" value="MFC3031760.1"/>
    <property type="molecule type" value="Genomic_DNA"/>
</dbReference>
<dbReference type="PANTHER" id="PTHR38686">
    <property type="entry name" value="APOLIPOPROTEIN N-ACYLTRANSFERASE"/>
    <property type="match status" value="1"/>
</dbReference>
<dbReference type="PANTHER" id="PTHR38686:SF1">
    <property type="entry name" value="APOLIPOPROTEIN N-ACYLTRANSFERASE"/>
    <property type="match status" value="1"/>
</dbReference>
<feature type="transmembrane region" description="Helical" evidence="9">
    <location>
        <begin position="194"/>
        <end position="211"/>
    </location>
</feature>
<dbReference type="Pfam" id="PF20154">
    <property type="entry name" value="LNT_N"/>
    <property type="match status" value="1"/>
</dbReference>
<comment type="catalytic activity">
    <reaction evidence="9">
        <text>N-terminal S-1,2-diacyl-sn-glyceryl-L-cysteinyl-[lipoprotein] + a glycerophospholipid = N-acyl-S-1,2-diacyl-sn-glyceryl-L-cysteinyl-[lipoprotein] + a 2-acyl-sn-glycero-3-phospholipid + H(+)</text>
        <dbReference type="Rhea" id="RHEA:48228"/>
        <dbReference type="Rhea" id="RHEA-COMP:14681"/>
        <dbReference type="Rhea" id="RHEA-COMP:14684"/>
        <dbReference type="ChEBI" id="CHEBI:15378"/>
        <dbReference type="ChEBI" id="CHEBI:136912"/>
        <dbReference type="ChEBI" id="CHEBI:140656"/>
        <dbReference type="ChEBI" id="CHEBI:140657"/>
        <dbReference type="ChEBI" id="CHEBI:140660"/>
        <dbReference type="EC" id="2.3.1.269"/>
    </reaction>
</comment>
<comment type="pathway">
    <text evidence="9">Protein modification; lipoprotein biosynthesis (N-acyl transfer).</text>
</comment>
<feature type="transmembrane region" description="Helical" evidence="9">
    <location>
        <begin position="127"/>
        <end position="153"/>
    </location>
</feature>
<dbReference type="InterPro" id="IPR003010">
    <property type="entry name" value="C-N_Hydrolase"/>
</dbReference>
<proteinExistence type="inferred from homology"/>
<name>A0ABV7CGT1_9GAMM</name>
<keyword evidence="5 9" id="KW-0812">Transmembrane</keyword>
<dbReference type="RefSeq" id="WP_377121325.1">
    <property type="nucleotide sequence ID" value="NZ_JBHRSD010000010.1"/>
</dbReference>
<dbReference type="InterPro" id="IPR004563">
    <property type="entry name" value="Apolipo_AcylTrfase"/>
</dbReference>
<keyword evidence="3 9" id="KW-1003">Cell membrane</keyword>
<dbReference type="CDD" id="cd07571">
    <property type="entry name" value="ALP_N-acyl_transferase"/>
    <property type="match status" value="1"/>
</dbReference>
<dbReference type="Proteomes" id="UP001595453">
    <property type="component" value="Unassembled WGS sequence"/>
</dbReference>
<dbReference type="EC" id="2.3.1.269" evidence="9"/>
<dbReference type="InterPro" id="IPR036526">
    <property type="entry name" value="C-N_Hydrolase_sf"/>
</dbReference>
<organism evidence="11 12">
    <name type="scientific">Pseudoalteromonas fenneropenaei</name>
    <dbReference type="NCBI Taxonomy" id="1737459"/>
    <lineage>
        <taxon>Bacteria</taxon>
        <taxon>Pseudomonadati</taxon>
        <taxon>Pseudomonadota</taxon>
        <taxon>Gammaproteobacteria</taxon>
        <taxon>Alteromonadales</taxon>
        <taxon>Pseudoalteromonadaceae</taxon>
        <taxon>Pseudoalteromonas</taxon>
    </lineage>
</organism>
<feature type="transmembrane region" description="Helical" evidence="9">
    <location>
        <begin position="496"/>
        <end position="513"/>
    </location>
</feature>
<evidence type="ECO:0000313" key="11">
    <source>
        <dbReference type="EMBL" id="MFC3031760.1"/>
    </source>
</evidence>
<feature type="transmembrane region" description="Helical" evidence="9">
    <location>
        <begin position="165"/>
        <end position="187"/>
    </location>
</feature>
<protein>
    <recommendedName>
        <fullName evidence="9">Apolipoprotein N-acyltransferase</fullName>
        <shortName evidence="9">ALP N-acyltransferase</shortName>
        <ecNumber evidence="9">2.3.1.269</ecNumber>
    </recommendedName>
</protein>
<evidence type="ECO:0000256" key="6">
    <source>
        <dbReference type="ARBA" id="ARBA00022989"/>
    </source>
</evidence>
<evidence type="ECO:0000256" key="8">
    <source>
        <dbReference type="ARBA" id="ARBA00023315"/>
    </source>
</evidence>
<comment type="function">
    <text evidence="9">Catalyzes the phospholipid dependent N-acylation of the N-terminal cysteine of apolipoprotein, the last step in lipoprotein maturation.</text>
</comment>
<dbReference type="NCBIfam" id="TIGR00546">
    <property type="entry name" value="lnt"/>
    <property type="match status" value="1"/>
</dbReference>
<comment type="caution">
    <text evidence="11">The sequence shown here is derived from an EMBL/GenBank/DDBJ whole genome shotgun (WGS) entry which is preliminary data.</text>
</comment>
<dbReference type="HAMAP" id="MF_01148">
    <property type="entry name" value="Lnt"/>
    <property type="match status" value="1"/>
</dbReference>
<evidence type="ECO:0000256" key="5">
    <source>
        <dbReference type="ARBA" id="ARBA00022692"/>
    </source>
</evidence>
<dbReference type="InterPro" id="IPR045378">
    <property type="entry name" value="LNT_N"/>
</dbReference>
<evidence type="ECO:0000256" key="7">
    <source>
        <dbReference type="ARBA" id="ARBA00023136"/>
    </source>
</evidence>
<evidence type="ECO:0000313" key="12">
    <source>
        <dbReference type="Proteomes" id="UP001595453"/>
    </source>
</evidence>
<accession>A0ABV7CGT1</accession>
<keyword evidence="12" id="KW-1185">Reference proteome</keyword>
<dbReference type="GO" id="GO:0016746">
    <property type="term" value="F:acyltransferase activity"/>
    <property type="evidence" value="ECO:0007669"/>
    <property type="project" value="UniProtKB-KW"/>
</dbReference>
<feature type="transmembrane region" description="Helical" evidence="9">
    <location>
        <begin position="89"/>
        <end position="115"/>
    </location>
</feature>
<comment type="similarity">
    <text evidence="2 9">Belongs to the CN hydrolase family. Apolipoprotein N-acyltransferase subfamily.</text>
</comment>
<evidence type="ECO:0000256" key="9">
    <source>
        <dbReference type="HAMAP-Rule" id="MF_01148"/>
    </source>
</evidence>
<feature type="transmembrane region" description="Helical" evidence="9">
    <location>
        <begin position="63"/>
        <end position="83"/>
    </location>
</feature>
<keyword evidence="7 9" id="KW-0472">Membrane</keyword>
<dbReference type="PROSITE" id="PS50263">
    <property type="entry name" value="CN_HYDROLASE"/>
    <property type="match status" value="1"/>
</dbReference>
<keyword evidence="6 9" id="KW-1133">Transmembrane helix</keyword>
<evidence type="ECO:0000256" key="1">
    <source>
        <dbReference type="ARBA" id="ARBA00004651"/>
    </source>
</evidence>
<dbReference type="Gene3D" id="3.60.110.10">
    <property type="entry name" value="Carbon-nitrogen hydrolase"/>
    <property type="match status" value="1"/>
</dbReference>
<evidence type="ECO:0000259" key="10">
    <source>
        <dbReference type="PROSITE" id="PS50263"/>
    </source>
</evidence>
<keyword evidence="4 9" id="KW-0808">Transferase</keyword>
<keyword evidence="8 9" id="KW-0012">Acyltransferase</keyword>
<dbReference type="SUPFAM" id="SSF56317">
    <property type="entry name" value="Carbon-nitrogen hydrolase"/>
    <property type="match status" value="1"/>
</dbReference>
<evidence type="ECO:0000256" key="4">
    <source>
        <dbReference type="ARBA" id="ARBA00022679"/>
    </source>
</evidence>
<gene>
    <name evidence="9 11" type="primary">lnt</name>
    <name evidence="11" type="ORF">ACFOEE_04455</name>
</gene>
<evidence type="ECO:0000256" key="3">
    <source>
        <dbReference type="ARBA" id="ARBA00022475"/>
    </source>
</evidence>
<evidence type="ECO:0000256" key="2">
    <source>
        <dbReference type="ARBA" id="ARBA00010065"/>
    </source>
</evidence>
<feature type="transmembrane region" description="Helical" evidence="9">
    <location>
        <begin position="18"/>
        <end position="51"/>
    </location>
</feature>
<sequence length="526" mass="58916">MATIPLTKFLRSLRDRHLWAALLGGGLLTFAYAPFNLWPLLFVGLGLACYATDQNHWRQVAKYGFAFGFAWFAAGISWVHVSIAEFGGLPLVVSLALMALLCGYLALFPALAFTLAHILSSGPITRLLALVVSFALTEWLRGTLLTGFPWLSFGYTQTDAPLNLLAPWIGEFGLTLLCVLLAGAFYLCLTQKRWLPTCLLASLIGIGLLLAQHSPSAEYSGKKIKALLVQGNIQQSLRWEPEHFWPTMQKYRDMTRVKWQQADLVVWPEAAVPELEEVAGPFLESLDNAAVFNNTALVTGIPDYQFDTRRVYNTLIVVGKRQAEDTSGQYTYLHRNRYQKHQLLPIGEFVPFEDWLRPIAPLFNLAMSSFTRGEAQQANLLANGLHLLPAICYEIAFAELVRGNFQADSDILFTVSNDAWFGHSHGPHQHMQIARMRALELQRPLIRVTNNGISGVYDPLTQTQLTIPQFSADTLLAEVKLINGYSFYSQHGTTPIWLAMVLLSVSLLTLRVYQLRYRAKPNQLTS</sequence>